<reference evidence="3 4" key="1">
    <citation type="submission" date="2024-02" db="EMBL/GenBank/DDBJ databases">
        <title>De novo assembly and annotation of 12 fungi associated with fruit tree decline syndrome in Ontario, Canada.</title>
        <authorList>
            <person name="Sulman M."/>
            <person name="Ellouze W."/>
            <person name="Ilyukhin E."/>
        </authorList>
    </citation>
    <scope>NUCLEOTIDE SEQUENCE [LARGE SCALE GENOMIC DNA]</scope>
    <source>
        <strain evidence="3 4">M1-105</strain>
    </source>
</reference>
<feature type="compositionally biased region" description="Polar residues" evidence="2">
    <location>
        <begin position="24"/>
        <end position="34"/>
    </location>
</feature>
<gene>
    <name evidence="3" type="ORF">SLS56_009470</name>
</gene>
<evidence type="ECO:0000256" key="1">
    <source>
        <dbReference type="SAM" id="Coils"/>
    </source>
</evidence>
<evidence type="ECO:0000313" key="3">
    <source>
        <dbReference type="EMBL" id="KAL1620804.1"/>
    </source>
</evidence>
<evidence type="ECO:0000313" key="4">
    <source>
        <dbReference type="Proteomes" id="UP001521116"/>
    </source>
</evidence>
<protein>
    <submittedName>
        <fullName evidence="3">Uncharacterized protein</fullName>
    </submittedName>
</protein>
<proteinExistence type="predicted"/>
<keyword evidence="4" id="KW-1185">Reference proteome</keyword>
<organism evidence="3 4">
    <name type="scientific">Neofusicoccum ribis</name>
    <dbReference type="NCBI Taxonomy" id="45134"/>
    <lineage>
        <taxon>Eukaryota</taxon>
        <taxon>Fungi</taxon>
        <taxon>Dikarya</taxon>
        <taxon>Ascomycota</taxon>
        <taxon>Pezizomycotina</taxon>
        <taxon>Dothideomycetes</taxon>
        <taxon>Dothideomycetes incertae sedis</taxon>
        <taxon>Botryosphaeriales</taxon>
        <taxon>Botryosphaeriaceae</taxon>
        <taxon>Neofusicoccum</taxon>
    </lineage>
</organism>
<feature type="coiled-coil region" evidence="1">
    <location>
        <begin position="49"/>
        <end position="97"/>
    </location>
</feature>
<dbReference type="Proteomes" id="UP001521116">
    <property type="component" value="Unassembled WGS sequence"/>
</dbReference>
<evidence type="ECO:0000256" key="2">
    <source>
        <dbReference type="SAM" id="MobiDB-lite"/>
    </source>
</evidence>
<name>A0ABR3SH60_9PEZI</name>
<dbReference type="EMBL" id="JAJVDC020000161">
    <property type="protein sequence ID" value="KAL1620804.1"/>
    <property type="molecule type" value="Genomic_DNA"/>
</dbReference>
<accession>A0ABR3SH60</accession>
<keyword evidence="1" id="KW-0175">Coiled coil</keyword>
<comment type="caution">
    <text evidence="3">The sequence shown here is derived from an EMBL/GenBank/DDBJ whole genome shotgun (WGS) entry which is preliminary data.</text>
</comment>
<feature type="region of interest" description="Disordered" evidence="2">
    <location>
        <begin position="1"/>
        <end position="44"/>
    </location>
</feature>
<sequence length="187" mass="20965">MPVETRSSHRARLAASKQARYPINQATATGTSLSRHGKKSLGSGTARTIAQLRAELRQCGNRTRALESALQDILSRLKEAQVNLGTAKQHHREAMEQARESKKIICRYLELGMTIPPCKSLDLPMEVYSDDSNYKLAAMIKEQENHISRLRRSVGGIQDEISENQKEARRIKRCISLRQAKRAAKGS</sequence>